<dbReference type="EMBL" id="JAGGKC010000001">
    <property type="protein sequence ID" value="MBP1917580.1"/>
    <property type="molecule type" value="Genomic_DNA"/>
</dbReference>
<evidence type="ECO:0000256" key="2">
    <source>
        <dbReference type="SAM" id="MobiDB-lite"/>
    </source>
</evidence>
<evidence type="ECO:0000256" key="1">
    <source>
        <dbReference type="ARBA" id="ARBA00093462"/>
    </source>
</evidence>
<dbReference type="Gene3D" id="1.10.10.630">
    <property type="entry name" value="DnaD domain-like"/>
    <property type="match status" value="2"/>
</dbReference>
<dbReference type="InterPro" id="IPR017019">
    <property type="entry name" value="DNA_replication_prd_bac"/>
</dbReference>
<comment type="caution">
    <text evidence="4">The sequence shown here is derived from an EMBL/GenBank/DDBJ whole genome shotgun (WGS) entry which is preliminary data.</text>
</comment>
<evidence type="ECO:0000313" key="5">
    <source>
        <dbReference type="Proteomes" id="UP001519271"/>
    </source>
</evidence>
<dbReference type="Pfam" id="PF07261">
    <property type="entry name" value="DnaB_2"/>
    <property type="match status" value="2"/>
</dbReference>
<dbReference type="Proteomes" id="UP001519271">
    <property type="component" value="Unassembled WGS sequence"/>
</dbReference>
<dbReference type="NCBIfam" id="TIGR01446">
    <property type="entry name" value="DnaD_dom"/>
    <property type="match status" value="2"/>
</dbReference>
<sequence length="316" mass="36120">MTTLMLKQENYNIVPLSARFVDEFMPAARGEYVKVYIMLVRYMQIGEIGVTTSFLADTLGLLETDVLKALEYWNQKELISMKTIDAAGNISIQLNSDIAVKGPASPSAKPDVQKEYSDGMLVEIESMMGRPLSTREMDTFLSFKSEYSFPGEVVMLLVQHCLNRGVSDLRYMEKVAINWNSLGINTVALAQSNIRKHEDKWSSYRKVLTYLGMKEAEIMKPQEDLLDKWFTAYAFSTEMILKACDISFNNLGKGEMKYIDAILRSWNEENIKTPDEVDSRKKPPKAKGKTGKKDNPDFTEREYDYSELEKKLLGRE</sequence>
<accession>A0ABS4FZ46</accession>
<feature type="domain" description="DnaB/C C-terminal" evidence="3">
    <location>
        <begin position="225"/>
        <end position="279"/>
    </location>
</feature>
<protein>
    <submittedName>
        <fullName evidence="4">DnaD/phage-associated family protein</fullName>
    </submittedName>
</protein>
<dbReference type="PIRSF" id="PIRSF033722">
    <property type="entry name" value="DnaD_CA_C3587_prd"/>
    <property type="match status" value="1"/>
</dbReference>
<feature type="region of interest" description="Disordered" evidence="2">
    <location>
        <begin position="273"/>
        <end position="302"/>
    </location>
</feature>
<dbReference type="InterPro" id="IPR006343">
    <property type="entry name" value="DnaB/C_C"/>
</dbReference>
<feature type="compositionally biased region" description="Basic and acidic residues" evidence="2">
    <location>
        <begin position="291"/>
        <end position="302"/>
    </location>
</feature>
<evidence type="ECO:0000313" key="4">
    <source>
        <dbReference type="EMBL" id="MBP1917580.1"/>
    </source>
</evidence>
<dbReference type="PANTHER" id="PTHR37293:SF5">
    <property type="entry name" value="DNA REPLICATION PROTEIN"/>
    <property type="match status" value="1"/>
</dbReference>
<dbReference type="InterPro" id="IPR053162">
    <property type="entry name" value="DnaD"/>
</dbReference>
<dbReference type="RefSeq" id="WP_209457829.1">
    <property type="nucleotide sequence ID" value="NZ_JAGGKC010000001.1"/>
</dbReference>
<comment type="similarity">
    <text evidence="1">Belongs to the DnaB/DnaD family.</text>
</comment>
<feature type="domain" description="DnaB/C C-terminal" evidence="3">
    <location>
        <begin position="123"/>
        <end position="191"/>
    </location>
</feature>
<dbReference type="InterPro" id="IPR034829">
    <property type="entry name" value="DnaD-like_sf"/>
</dbReference>
<proteinExistence type="inferred from homology"/>
<reference evidence="4 5" key="1">
    <citation type="submission" date="2021-03" db="EMBL/GenBank/DDBJ databases">
        <title>Genomic Encyclopedia of Type Strains, Phase IV (KMG-IV): sequencing the most valuable type-strain genomes for metagenomic binning, comparative biology and taxonomic classification.</title>
        <authorList>
            <person name="Goeker M."/>
        </authorList>
    </citation>
    <scope>NUCLEOTIDE SEQUENCE [LARGE SCALE GENOMIC DNA]</scope>
    <source>
        <strain evidence="4 5">DSM 6139</strain>
    </source>
</reference>
<gene>
    <name evidence="4" type="ORF">J2Z34_000043</name>
</gene>
<evidence type="ECO:0000259" key="3">
    <source>
        <dbReference type="Pfam" id="PF07261"/>
    </source>
</evidence>
<dbReference type="SUPFAM" id="SSF158499">
    <property type="entry name" value="DnaD domain-like"/>
    <property type="match status" value="2"/>
</dbReference>
<dbReference type="PANTHER" id="PTHR37293">
    <property type="entry name" value="PHAGE REPLICATION PROTEIN-RELATED"/>
    <property type="match status" value="1"/>
</dbReference>
<organism evidence="4 5">
    <name type="scientific">Youngiibacter multivorans</name>
    <dbReference type="NCBI Taxonomy" id="937251"/>
    <lineage>
        <taxon>Bacteria</taxon>
        <taxon>Bacillati</taxon>
        <taxon>Bacillota</taxon>
        <taxon>Clostridia</taxon>
        <taxon>Eubacteriales</taxon>
        <taxon>Clostridiaceae</taxon>
        <taxon>Youngiibacter</taxon>
    </lineage>
</organism>
<keyword evidence="5" id="KW-1185">Reference proteome</keyword>
<name>A0ABS4FZ46_9CLOT</name>